<dbReference type="Proteomes" id="UP000468735">
    <property type="component" value="Unassembled WGS sequence"/>
</dbReference>
<dbReference type="RefSeq" id="WP_151564385.1">
    <property type="nucleotide sequence ID" value="NZ_WBMT01000013.1"/>
</dbReference>
<organism evidence="4 5">
    <name type="scientific">Actinomadura rudentiformis</name>
    <dbReference type="NCBI Taxonomy" id="359158"/>
    <lineage>
        <taxon>Bacteria</taxon>
        <taxon>Bacillati</taxon>
        <taxon>Actinomycetota</taxon>
        <taxon>Actinomycetes</taxon>
        <taxon>Streptosporangiales</taxon>
        <taxon>Thermomonosporaceae</taxon>
        <taxon>Actinomadura</taxon>
    </lineage>
</organism>
<comment type="caution">
    <text evidence="4">The sequence shown here is derived from an EMBL/GenBank/DDBJ whole genome shotgun (WGS) entry which is preliminary data.</text>
</comment>
<dbReference type="Pfam" id="PF08338">
    <property type="entry name" value="DUF1731"/>
    <property type="match status" value="1"/>
</dbReference>
<accession>A0A6H9YTI3</accession>
<name>A0A6H9YTI3_9ACTN</name>
<evidence type="ECO:0000259" key="2">
    <source>
        <dbReference type="Pfam" id="PF01370"/>
    </source>
</evidence>
<dbReference type="NCBIfam" id="TIGR01777">
    <property type="entry name" value="yfcH"/>
    <property type="match status" value="1"/>
</dbReference>
<comment type="similarity">
    <text evidence="1">Belongs to the NAD(P)-dependent epimerase/dehydratase family. SDR39U1 subfamily.</text>
</comment>
<dbReference type="PANTHER" id="PTHR11092:SF0">
    <property type="entry name" value="EPIMERASE FAMILY PROTEIN SDR39U1"/>
    <property type="match status" value="1"/>
</dbReference>
<dbReference type="InterPro" id="IPR013549">
    <property type="entry name" value="DUF1731"/>
</dbReference>
<reference evidence="4 5" key="1">
    <citation type="submission" date="2019-09" db="EMBL/GenBank/DDBJ databases">
        <title>Actinomadura physcomitrii sp. nov., a novel actinomycete isolated from moss [Physcomitrium sphaericum (Ludw) Fuernr].</title>
        <authorList>
            <person name="Zhuang X."/>
            <person name="Liu C."/>
        </authorList>
    </citation>
    <scope>NUCLEOTIDE SEQUENCE [LARGE SCALE GENOMIC DNA]</scope>
    <source>
        <strain evidence="4 5">HMC1</strain>
    </source>
</reference>
<evidence type="ECO:0000259" key="3">
    <source>
        <dbReference type="Pfam" id="PF08338"/>
    </source>
</evidence>
<evidence type="ECO:0000313" key="4">
    <source>
        <dbReference type="EMBL" id="KAB2345454.1"/>
    </source>
</evidence>
<protein>
    <submittedName>
        <fullName evidence="4">TIGR01777 family protein</fullName>
    </submittedName>
</protein>
<evidence type="ECO:0000313" key="5">
    <source>
        <dbReference type="Proteomes" id="UP000468735"/>
    </source>
</evidence>
<proteinExistence type="inferred from homology"/>
<dbReference type="Gene3D" id="3.40.50.720">
    <property type="entry name" value="NAD(P)-binding Rossmann-like Domain"/>
    <property type="match status" value="1"/>
</dbReference>
<dbReference type="AlphaFoldDB" id="A0A6H9YTI3"/>
<evidence type="ECO:0000256" key="1">
    <source>
        <dbReference type="ARBA" id="ARBA00009353"/>
    </source>
</evidence>
<dbReference type="InterPro" id="IPR001509">
    <property type="entry name" value="Epimerase_deHydtase"/>
</dbReference>
<dbReference type="EMBL" id="WBMT01000013">
    <property type="protein sequence ID" value="KAB2345454.1"/>
    <property type="molecule type" value="Genomic_DNA"/>
</dbReference>
<feature type="domain" description="NAD-dependent epimerase/dehydratase" evidence="2">
    <location>
        <begin position="3"/>
        <end position="214"/>
    </location>
</feature>
<dbReference type="SUPFAM" id="SSF51735">
    <property type="entry name" value="NAD(P)-binding Rossmann-fold domains"/>
    <property type="match status" value="1"/>
</dbReference>
<sequence length="295" mass="30958">MKVAITGSSGLIGGALVEHLRGDGHDVVRLVRREPAKPDEARWDPSGTIDAKALEGCDAVVHLAGAGIADRPWTDSYKQKIRDSRVRGTRALAEAIARLGGKPKVLVSGSAIGYYGDTGGQEVDEESPMGGGFLAELVRDWEAATAPAADAGVRVVHARTGIVLARGGGTLGTTLPLFKLGLGGKLGDGRQWVSWISITDHLAALRHLIDHDLAGPVNLTAPSPVTNATYTRAVGQALGRPTVLTVPKFVLRLALRELADEGPLISQRVLPRRLDASGFSFAHQDVDSAVSAALN</sequence>
<dbReference type="InterPro" id="IPR010099">
    <property type="entry name" value="SDR39U1"/>
</dbReference>
<dbReference type="PANTHER" id="PTHR11092">
    <property type="entry name" value="SUGAR NUCLEOTIDE EPIMERASE RELATED"/>
    <property type="match status" value="1"/>
</dbReference>
<dbReference type="InterPro" id="IPR036291">
    <property type="entry name" value="NAD(P)-bd_dom_sf"/>
</dbReference>
<dbReference type="Pfam" id="PF01370">
    <property type="entry name" value="Epimerase"/>
    <property type="match status" value="1"/>
</dbReference>
<feature type="domain" description="DUF1731" evidence="3">
    <location>
        <begin position="246"/>
        <end position="292"/>
    </location>
</feature>
<keyword evidence="5" id="KW-1185">Reference proteome</keyword>
<gene>
    <name evidence="4" type="ORF">F8566_26130</name>
</gene>
<dbReference type="OrthoDB" id="9801773at2"/>